<keyword evidence="3" id="KW-1185">Reference proteome</keyword>
<comment type="caution">
    <text evidence="2">The sequence shown here is derived from an EMBL/GenBank/DDBJ whole genome shotgun (WGS) entry which is preliminary data.</text>
</comment>
<dbReference type="Pfam" id="PF04149">
    <property type="entry name" value="DUF397"/>
    <property type="match status" value="1"/>
</dbReference>
<name>A0A6H9V307_9ACTN</name>
<sequence>MQNSILEPAPSPVIWHKSSYSGGDGGDCLEVAHWRKSTYSGGQGGDCLEVADCHPALVPVRDSKAGSHGPKLLFRAEAWSAFVEAVKAR</sequence>
<dbReference type="AlphaFoldDB" id="A0A6H9V307"/>
<reference evidence="2 3" key="1">
    <citation type="submission" date="2019-09" db="EMBL/GenBank/DDBJ databases">
        <title>Screening of Novel Bioactive Compounds from Soil-Associated.</title>
        <authorList>
            <person name="Zhao S."/>
        </authorList>
    </citation>
    <scope>NUCLEOTIDE SEQUENCE [LARGE SCALE GENOMIC DNA]</scope>
    <source>
        <strain evidence="2 3">HIT-DPA4</strain>
    </source>
</reference>
<protein>
    <submittedName>
        <fullName evidence="2">DUF397 domain-containing protein</fullName>
    </submittedName>
</protein>
<gene>
    <name evidence="2" type="ORF">F7R91_13405</name>
</gene>
<dbReference type="Proteomes" id="UP000442707">
    <property type="component" value="Unassembled WGS sequence"/>
</dbReference>
<organism evidence="2 3">
    <name type="scientific">Streptomyces luteolifulvus</name>
    <dbReference type="NCBI Taxonomy" id="2615112"/>
    <lineage>
        <taxon>Bacteria</taxon>
        <taxon>Bacillati</taxon>
        <taxon>Actinomycetota</taxon>
        <taxon>Actinomycetes</taxon>
        <taxon>Kitasatosporales</taxon>
        <taxon>Streptomycetaceae</taxon>
        <taxon>Streptomyces</taxon>
    </lineage>
</organism>
<evidence type="ECO:0000313" key="2">
    <source>
        <dbReference type="EMBL" id="KAB1147297.1"/>
    </source>
</evidence>
<accession>A0A6H9V307</accession>
<dbReference type="EMBL" id="VZRB01000007">
    <property type="protein sequence ID" value="KAB1147297.1"/>
    <property type="molecule type" value="Genomic_DNA"/>
</dbReference>
<dbReference type="InterPro" id="IPR007278">
    <property type="entry name" value="DUF397"/>
</dbReference>
<proteinExistence type="predicted"/>
<dbReference type="RefSeq" id="WP_150947960.1">
    <property type="nucleotide sequence ID" value="NZ_VZRB01000007.1"/>
</dbReference>
<feature type="domain" description="DUF397" evidence="1">
    <location>
        <begin position="32"/>
        <end position="87"/>
    </location>
</feature>
<evidence type="ECO:0000259" key="1">
    <source>
        <dbReference type="Pfam" id="PF04149"/>
    </source>
</evidence>
<evidence type="ECO:0000313" key="3">
    <source>
        <dbReference type="Proteomes" id="UP000442707"/>
    </source>
</evidence>